<keyword evidence="3" id="KW-1185">Reference proteome</keyword>
<keyword evidence="1" id="KW-0472">Membrane</keyword>
<comment type="similarity">
    <text evidence="1">Belongs to the SURF1 family.</text>
</comment>
<proteinExistence type="inferred from homology"/>
<dbReference type="Proteomes" id="UP000617531">
    <property type="component" value="Unassembled WGS sequence"/>
</dbReference>
<sequence length="249" mass="26926">MSTTSTSLSSRFWATARTPRWIAALVLALAIAAAFAALGQWQLDRSLENAQVVEIDTETVVPLDQIAEPGSGVTDAQQGRTVTVSGGFVPGDFVVLTGRDNGRGERGTWLVGHLVTDQGVSLAVALGWSADREPTASDLDRAEWIGRYLPSEEPQSSNFEEGERSALAVAELVNLWAEPGPVYGGYLVLAEPLPGLDPIRADAPEREVTLNLLNAFYAIEWALFAGFAIYLWYRLVRDAVERAEQLAAP</sequence>
<dbReference type="GO" id="GO:0005886">
    <property type="term" value="C:plasma membrane"/>
    <property type="evidence" value="ECO:0007669"/>
    <property type="project" value="UniProtKB-SubCell"/>
</dbReference>
<dbReference type="RefSeq" id="WP_229842054.1">
    <property type="nucleotide sequence ID" value="NZ_BNAI01000004.1"/>
</dbReference>
<accession>A0A8J3M2X5</accession>
<reference evidence="2" key="1">
    <citation type="journal article" date="2014" name="Int. J. Syst. Evol. Microbiol.">
        <title>Complete genome sequence of Corynebacterium casei LMG S-19264T (=DSM 44701T), isolated from a smear-ripened cheese.</title>
        <authorList>
            <consortium name="US DOE Joint Genome Institute (JGI-PGF)"/>
            <person name="Walter F."/>
            <person name="Albersmeier A."/>
            <person name="Kalinowski J."/>
            <person name="Ruckert C."/>
        </authorList>
    </citation>
    <scope>NUCLEOTIDE SEQUENCE</scope>
    <source>
        <strain evidence="2">CGMCC 1.16548</strain>
    </source>
</reference>
<keyword evidence="1" id="KW-1133">Transmembrane helix</keyword>
<protein>
    <recommendedName>
        <fullName evidence="1">SURF1-like protein</fullName>
    </recommendedName>
</protein>
<keyword evidence="1" id="KW-0812">Transmembrane</keyword>
<dbReference type="PROSITE" id="PS50895">
    <property type="entry name" value="SURF1"/>
    <property type="match status" value="1"/>
</dbReference>
<organism evidence="2 3">
    <name type="scientific">Pseudolysinimonas yzui</name>
    <dbReference type="NCBI Taxonomy" id="2708254"/>
    <lineage>
        <taxon>Bacteria</taxon>
        <taxon>Bacillati</taxon>
        <taxon>Actinomycetota</taxon>
        <taxon>Actinomycetes</taxon>
        <taxon>Micrococcales</taxon>
        <taxon>Microbacteriaceae</taxon>
        <taxon>Pseudolysinimonas</taxon>
    </lineage>
</organism>
<comment type="subcellular location">
    <subcellularLocation>
        <location evidence="1">Cell membrane</location>
        <topology evidence="1">Multi-pass membrane protein</topology>
    </subcellularLocation>
</comment>
<dbReference type="EMBL" id="BNAI01000004">
    <property type="protein sequence ID" value="GHF20337.1"/>
    <property type="molecule type" value="Genomic_DNA"/>
</dbReference>
<dbReference type="AlphaFoldDB" id="A0A8J3M2X5"/>
<reference evidence="2" key="2">
    <citation type="submission" date="2020-09" db="EMBL/GenBank/DDBJ databases">
        <authorList>
            <person name="Sun Q."/>
            <person name="Zhou Y."/>
        </authorList>
    </citation>
    <scope>NUCLEOTIDE SEQUENCE</scope>
    <source>
        <strain evidence="2">CGMCC 1.16548</strain>
    </source>
</reference>
<feature type="transmembrane region" description="Helical" evidence="1">
    <location>
        <begin position="215"/>
        <end position="233"/>
    </location>
</feature>
<evidence type="ECO:0000313" key="2">
    <source>
        <dbReference type="EMBL" id="GHF20337.1"/>
    </source>
</evidence>
<evidence type="ECO:0000313" key="3">
    <source>
        <dbReference type="Proteomes" id="UP000617531"/>
    </source>
</evidence>
<comment type="caution">
    <text evidence="2">The sequence shown here is derived from an EMBL/GenBank/DDBJ whole genome shotgun (WGS) entry which is preliminary data.</text>
</comment>
<dbReference type="Pfam" id="PF02104">
    <property type="entry name" value="SURF1"/>
    <property type="match status" value="1"/>
</dbReference>
<dbReference type="InterPro" id="IPR002994">
    <property type="entry name" value="Surf1/Shy1"/>
</dbReference>
<gene>
    <name evidence="2" type="ORF">GCM10011600_21620</name>
</gene>
<evidence type="ECO:0000256" key="1">
    <source>
        <dbReference type="RuleBase" id="RU363076"/>
    </source>
</evidence>
<name>A0A8J3M2X5_9MICO</name>
<comment type="caution">
    <text evidence="1">Lacks conserved residue(s) required for the propagation of feature annotation.</text>
</comment>
<keyword evidence="1" id="KW-1003">Cell membrane</keyword>